<evidence type="ECO:0000256" key="4">
    <source>
        <dbReference type="ARBA" id="ARBA00023315"/>
    </source>
</evidence>
<dbReference type="AlphaFoldDB" id="A0A6S7BJP4"/>
<evidence type="ECO:0000313" key="7">
    <source>
        <dbReference type="EMBL" id="CAB3802757.1"/>
    </source>
</evidence>
<evidence type="ECO:0000259" key="6">
    <source>
        <dbReference type="Pfam" id="PF00583"/>
    </source>
</evidence>
<feature type="domain" description="N-acetyltransferase" evidence="6">
    <location>
        <begin position="56"/>
        <end position="148"/>
    </location>
</feature>
<gene>
    <name evidence="7" type="ORF">LMG28614_05690</name>
</gene>
<keyword evidence="3" id="KW-0808">Transferase</keyword>
<dbReference type="Proteomes" id="UP000494365">
    <property type="component" value="Unassembled WGS sequence"/>
</dbReference>
<dbReference type="Pfam" id="PF00583">
    <property type="entry name" value="Acetyltransf_1"/>
    <property type="match status" value="1"/>
</dbReference>
<dbReference type="InterPro" id="IPR000182">
    <property type="entry name" value="GNAT_dom"/>
</dbReference>
<reference evidence="7 8" key="1">
    <citation type="submission" date="2020-04" db="EMBL/GenBank/DDBJ databases">
        <authorList>
            <person name="De Canck E."/>
        </authorList>
    </citation>
    <scope>NUCLEOTIDE SEQUENCE [LARGE SCALE GENOMIC DNA]</scope>
    <source>
        <strain evidence="7 8">LMG 28614</strain>
    </source>
</reference>
<keyword evidence="8" id="KW-1185">Reference proteome</keyword>
<keyword evidence="4" id="KW-0012">Acyltransferase</keyword>
<dbReference type="EMBL" id="CADIKK010000033">
    <property type="protein sequence ID" value="CAB3802757.1"/>
    <property type="molecule type" value="Genomic_DNA"/>
</dbReference>
<evidence type="ECO:0000313" key="8">
    <source>
        <dbReference type="Proteomes" id="UP000494365"/>
    </source>
</evidence>
<evidence type="ECO:0000256" key="2">
    <source>
        <dbReference type="ARBA" id="ARBA00022649"/>
    </source>
</evidence>
<evidence type="ECO:0000256" key="5">
    <source>
        <dbReference type="ARBA" id="ARBA00049880"/>
    </source>
</evidence>
<dbReference type="InterPro" id="IPR016181">
    <property type="entry name" value="Acyl_CoA_acyltransferase"/>
</dbReference>
<proteinExistence type="predicted"/>
<dbReference type="SUPFAM" id="SSF55729">
    <property type="entry name" value="Acyl-CoA N-acyltransferases (Nat)"/>
    <property type="match status" value="1"/>
</dbReference>
<comment type="catalytic activity">
    <reaction evidence="5">
        <text>glycyl-tRNA(Gly) + acetyl-CoA = N-acetylglycyl-tRNA(Gly) + CoA + H(+)</text>
        <dbReference type="Rhea" id="RHEA:81867"/>
        <dbReference type="Rhea" id="RHEA-COMP:9683"/>
        <dbReference type="Rhea" id="RHEA-COMP:19766"/>
        <dbReference type="ChEBI" id="CHEBI:15378"/>
        <dbReference type="ChEBI" id="CHEBI:57287"/>
        <dbReference type="ChEBI" id="CHEBI:57288"/>
        <dbReference type="ChEBI" id="CHEBI:78522"/>
        <dbReference type="ChEBI" id="CHEBI:232036"/>
    </reaction>
</comment>
<protein>
    <recommendedName>
        <fullName evidence="6">N-acetyltransferase domain-containing protein</fullName>
    </recommendedName>
</protein>
<dbReference type="PANTHER" id="PTHR36449">
    <property type="entry name" value="ACETYLTRANSFERASE-RELATED"/>
    <property type="match status" value="1"/>
</dbReference>
<organism evidence="7 8">
    <name type="scientific">Paraburkholderia ultramafica</name>
    <dbReference type="NCBI Taxonomy" id="1544867"/>
    <lineage>
        <taxon>Bacteria</taxon>
        <taxon>Pseudomonadati</taxon>
        <taxon>Pseudomonadota</taxon>
        <taxon>Betaproteobacteria</taxon>
        <taxon>Burkholderiales</taxon>
        <taxon>Burkholderiaceae</taxon>
        <taxon>Paraburkholderia</taxon>
    </lineage>
</organism>
<sequence length="171" mass="19593">MTTGRYRIDPLGKEHERGAFQCGTEELDRYLRHQAGQEGRRHVAMSFVLTEPPESHIIGYYTLSSSSVDHDAWPLEIAKRLPRYPQMPVTLLGRLAVDARYRSAGHGKRLLMDALYRSWQASQQVASMAVIVDAIDEKARAFYETFDFLDFPDQDRRLFLPMATVAKLFAD</sequence>
<name>A0A6S7BJP4_9BURK</name>
<keyword evidence="2" id="KW-1277">Toxin-antitoxin system</keyword>
<dbReference type="Gene3D" id="3.40.630.30">
    <property type="match status" value="1"/>
</dbReference>
<dbReference type="PANTHER" id="PTHR36449:SF1">
    <property type="entry name" value="ACETYLTRANSFERASE"/>
    <property type="match status" value="1"/>
</dbReference>
<dbReference type="GO" id="GO:0016747">
    <property type="term" value="F:acyltransferase activity, transferring groups other than amino-acyl groups"/>
    <property type="evidence" value="ECO:0007669"/>
    <property type="project" value="InterPro"/>
</dbReference>
<evidence type="ECO:0000256" key="3">
    <source>
        <dbReference type="ARBA" id="ARBA00022679"/>
    </source>
</evidence>
<evidence type="ECO:0000256" key="1">
    <source>
        <dbReference type="ARBA" id="ARBA00022491"/>
    </source>
</evidence>
<accession>A0A6S7BJP4</accession>
<keyword evidence="1" id="KW-0678">Repressor</keyword>